<gene>
    <name evidence="2" type="ORF">BSTOLATCC_MIC9877</name>
</gene>
<dbReference type="Proteomes" id="UP001162131">
    <property type="component" value="Unassembled WGS sequence"/>
</dbReference>
<evidence type="ECO:0000256" key="1">
    <source>
        <dbReference type="SAM" id="MobiDB-lite"/>
    </source>
</evidence>
<accession>A0AAU9IQM5</accession>
<dbReference type="EMBL" id="CAJZBQ010000011">
    <property type="protein sequence ID" value="CAG9314080.1"/>
    <property type="molecule type" value="Genomic_DNA"/>
</dbReference>
<feature type="region of interest" description="Disordered" evidence="1">
    <location>
        <begin position="15"/>
        <end position="106"/>
    </location>
</feature>
<sequence>MIMNNELSEIETILADHKWKKPPKPPTAIPKAINLPLHKRSATHTENPSQQGSQTLRNFFVTPKKENPESFTSRTAGNSPSFTSPVSSNASSSERSPVLSPRSQRQLQLKRLAVPYKVLSESLKKLARERSNSDDFRVPVFPKAPFGEHRARLDPEFVNVPSQMAGSFDGEYEVNKIKKLHGRLEFTTSRSHNSPNFSPDRLPSIKIRRGSECVKYNNSIY</sequence>
<organism evidence="2 3">
    <name type="scientific">Blepharisma stoltei</name>
    <dbReference type="NCBI Taxonomy" id="1481888"/>
    <lineage>
        <taxon>Eukaryota</taxon>
        <taxon>Sar</taxon>
        <taxon>Alveolata</taxon>
        <taxon>Ciliophora</taxon>
        <taxon>Postciliodesmatophora</taxon>
        <taxon>Heterotrichea</taxon>
        <taxon>Heterotrichida</taxon>
        <taxon>Blepharismidae</taxon>
        <taxon>Blepharisma</taxon>
    </lineage>
</organism>
<protein>
    <recommendedName>
        <fullName evidence="4">TPX2 central domain-containing protein</fullName>
    </recommendedName>
</protein>
<evidence type="ECO:0000313" key="3">
    <source>
        <dbReference type="Proteomes" id="UP001162131"/>
    </source>
</evidence>
<keyword evidence="3" id="KW-1185">Reference proteome</keyword>
<reference evidence="2" key="1">
    <citation type="submission" date="2021-09" db="EMBL/GenBank/DDBJ databases">
        <authorList>
            <consortium name="AG Swart"/>
            <person name="Singh M."/>
            <person name="Singh A."/>
            <person name="Seah K."/>
            <person name="Emmerich C."/>
        </authorList>
    </citation>
    <scope>NUCLEOTIDE SEQUENCE</scope>
    <source>
        <strain evidence="2">ATCC30299</strain>
    </source>
</reference>
<evidence type="ECO:0000313" key="2">
    <source>
        <dbReference type="EMBL" id="CAG9314080.1"/>
    </source>
</evidence>
<proteinExistence type="predicted"/>
<dbReference type="AlphaFoldDB" id="A0AAU9IQM5"/>
<evidence type="ECO:0008006" key="4">
    <source>
        <dbReference type="Google" id="ProtNLM"/>
    </source>
</evidence>
<name>A0AAU9IQM5_9CILI</name>
<feature type="compositionally biased region" description="Polar residues" evidence="1">
    <location>
        <begin position="69"/>
        <end position="106"/>
    </location>
</feature>
<feature type="compositionally biased region" description="Polar residues" evidence="1">
    <location>
        <begin position="44"/>
        <end position="57"/>
    </location>
</feature>
<comment type="caution">
    <text evidence="2">The sequence shown here is derived from an EMBL/GenBank/DDBJ whole genome shotgun (WGS) entry which is preliminary data.</text>
</comment>